<dbReference type="AlphaFoldDB" id="A0A8I6S8R5"/>
<dbReference type="PANTHER" id="PTHR10380:SF241">
    <property type="entry name" value="CUTICULAR PROTEIN 47EG-RELATED"/>
    <property type="match status" value="1"/>
</dbReference>
<dbReference type="PRINTS" id="PR00947">
    <property type="entry name" value="CUTICLE"/>
</dbReference>
<protein>
    <recommendedName>
        <fullName evidence="7">CPR type cuticle protein</fullName>
    </recommendedName>
</protein>
<dbReference type="KEGG" id="clec:106672558"/>
<evidence type="ECO:0000256" key="1">
    <source>
        <dbReference type="ARBA" id="ARBA00022460"/>
    </source>
</evidence>
<dbReference type="OrthoDB" id="6368834at2759"/>
<dbReference type="GeneID" id="106672558"/>
<dbReference type="OMA" id="YVMIVEG"/>
<proteinExistence type="predicted"/>
<dbReference type="EnsemblMetazoa" id="XM_014404081.2">
    <property type="protein sequence ID" value="XP_014259567.1"/>
    <property type="gene ID" value="LOC106672558"/>
</dbReference>
<dbReference type="PROSITE" id="PS00233">
    <property type="entry name" value="CHIT_BIND_RR_1"/>
    <property type="match status" value="1"/>
</dbReference>
<evidence type="ECO:0000313" key="5">
    <source>
        <dbReference type="EnsemblMetazoa" id="XP_014259567.1"/>
    </source>
</evidence>
<organism evidence="5 6">
    <name type="scientific">Cimex lectularius</name>
    <name type="common">Bed bug</name>
    <name type="synonym">Acanthia lectularia</name>
    <dbReference type="NCBI Taxonomy" id="79782"/>
    <lineage>
        <taxon>Eukaryota</taxon>
        <taxon>Metazoa</taxon>
        <taxon>Ecdysozoa</taxon>
        <taxon>Arthropoda</taxon>
        <taxon>Hexapoda</taxon>
        <taxon>Insecta</taxon>
        <taxon>Pterygota</taxon>
        <taxon>Neoptera</taxon>
        <taxon>Paraneoptera</taxon>
        <taxon>Hemiptera</taxon>
        <taxon>Heteroptera</taxon>
        <taxon>Panheteroptera</taxon>
        <taxon>Cimicomorpha</taxon>
        <taxon>Cimicidae</taxon>
        <taxon>Cimex</taxon>
    </lineage>
</organism>
<evidence type="ECO:0008006" key="7">
    <source>
        <dbReference type="Google" id="ProtNLM"/>
    </source>
</evidence>
<dbReference type="GO" id="GO:0008010">
    <property type="term" value="F:structural constituent of chitin-based larval cuticle"/>
    <property type="evidence" value="ECO:0007669"/>
    <property type="project" value="TreeGrafter"/>
</dbReference>
<keyword evidence="6" id="KW-1185">Reference proteome</keyword>
<evidence type="ECO:0000256" key="4">
    <source>
        <dbReference type="SAM" id="SignalP"/>
    </source>
</evidence>
<dbReference type="PROSITE" id="PS51155">
    <property type="entry name" value="CHIT_BIND_RR_2"/>
    <property type="match status" value="1"/>
</dbReference>
<keyword evidence="4" id="KW-0732">Signal</keyword>
<dbReference type="GO" id="GO:0062129">
    <property type="term" value="C:chitin-based extracellular matrix"/>
    <property type="evidence" value="ECO:0007669"/>
    <property type="project" value="TreeGrafter"/>
</dbReference>
<keyword evidence="1 2" id="KW-0193">Cuticle</keyword>
<evidence type="ECO:0000256" key="2">
    <source>
        <dbReference type="PROSITE-ProRule" id="PRU00497"/>
    </source>
</evidence>
<feature type="chain" id="PRO_5035318468" description="CPR type cuticle protein" evidence="4">
    <location>
        <begin position="17"/>
        <end position="116"/>
    </location>
</feature>
<dbReference type="PANTHER" id="PTHR10380">
    <property type="entry name" value="CUTICLE PROTEIN"/>
    <property type="match status" value="1"/>
</dbReference>
<dbReference type="InterPro" id="IPR000618">
    <property type="entry name" value="Insect_cuticle"/>
</dbReference>
<feature type="region of interest" description="Disordered" evidence="3">
    <location>
        <begin position="97"/>
        <end position="116"/>
    </location>
</feature>
<dbReference type="Pfam" id="PF00379">
    <property type="entry name" value="Chitin_bind_4"/>
    <property type="match status" value="1"/>
</dbReference>
<evidence type="ECO:0000256" key="3">
    <source>
        <dbReference type="SAM" id="MobiDB-lite"/>
    </source>
</evidence>
<sequence length="116" mass="12562">MQYAILLLVVASVAYAQVSPLTKVVPVPFISRSEVRDDYGQYSLSYRTADGIGVSEQGVLKPNSEGKYVLVKQGTYTYLSPDGTPVTLNYVADENGFQPSGKHLPKSVPLPENPAN</sequence>
<dbReference type="Proteomes" id="UP000494040">
    <property type="component" value="Unassembled WGS sequence"/>
</dbReference>
<accession>A0A8I6S8R5</accession>
<name>A0A8I6S8R5_CIMLE</name>
<reference evidence="5" key="1">
    <citation type="submission" date="2022-01" db="UniProtKB">
        <authorList>
            <consortium name="EnsemblMetazoa"/>
        </authorList>
    </citation>
    <scope>IDENTIFICATION</scope>
</reference>
<evidence type="ECO:0000313" key="6">
    <source>
        <dbReference type="Proteomes" id="UP000494040"/>
    </source>
</evidence>
<dbReference type="InterPro" id="IPR050468">
    <property type="entry name" value="Cuticle_Struct_Prot"/>
</dbReference>
<dbReference type="RefSeq" id="XP_014259567.1">
    <property type="nucleotide sequence ID" value="XM_014404081.2"/>
</dbReference>
<dbReference type="InterPro" id="IPR031311">
    <property type="entry name" value="CHIT_BIND_RR_consensus"/>
</dbReference>
<feature type="signal peptide" evidence="4">
    <location>
        <begin position="1"/>
        <end position="16"/>
    </location>
</feature>